<proteinExistence type="predicted"/>
<accession>A0A4U6U915</accession>
<organism evidence="2 3">
    <name type="scientific">Setaria viridis</name>
    <name type="common">Green bristlegrass</name>
    <name type="synonym">Setaria italica subsp. viridis</name>
    <dbReference type="NCBI Taxonomy" id="4556"/>
    <lineage>
        <taxon>Eukaryota</taxon>
        <taxon>Viridiplantae</taxon>
        <taxon>Streptophyta</taxon>
        <taxon>Embryophyta</taxon>
        <taxon>Tracheophyta</taxon>
        <taxon>Spermatophyta</taxon>
        <taxon>Magnoliopsida</taxon>
        <taxon>Liliopsida</taxon>
        <taxon>Poales</taxon>
        <taxon>Poaceae</taxon>
        <taxon>PACMAD clade</taxon>
        <taxon>Panicoideae</taxon>
        <taxon>Panicodae</taxon>
        <taxon>Paniceae</taxon>
        <taxon>Cenchrinae</taxon>
        <taxon>Setaria</taxon>
    </lineage>
</organism>
<gene>
    <name evidence="2" type="ORF">SEVIR_6G135454v2</name>
</gene>
<sequence length="238" mass="26118">MTCGSCSSLLPSPAALSYFSRAQEDGGAAPSPRPCSWSSPPLPVNPLACQAQQLTAVEELGHGKDGECSGGGAQGPRRRPHLSLFSPTSSSLAPALPPANLAVSSRCWRGDFPCSALFPLRLLPRQLAGRAAIVVWQARKGRPGRIWPLRLPASPPTPMRMAHVEYKRPADSARLRGVRRRRGRESCLRMVGRRRRCWMWPDAGGFDRPWMDSTGRRWRLGGRREDRGADGFVEMVQG</sequence>
<keyword evidence="3" id="KW-1185">Reference proteome</keyword>
<evidence type="ECO:0000256" key="1">
    <source>
        <dbReference type="SAM" id="MobiDB-lite"/>
    </source>
</evidence>
<protein>
    <submittedName>
        <fullName evidence="2">Uncharacterized protein</fullName>
    </submittedName>
</protein>
<dbReference type="Gramene" id="TKW09949">
    <property type="protein sequence ID" value="TKW09949"/>
    <property type="gene ID" value="SEVIR_6G135454v2"/>
</dbReference>
<dbReference type="Proteomes" id="UP000298652">
    <property type="component" value="Chromosome 6"/>
</dbReference>
<reference evidence="2" key="1">
    <citation type="submission" date="2019-03" db="EMBL/GenBank/DDBJ databases">
        <title>WGS assembly of Setaria viridis.</title>
        <authorList>
            <person name="Huang P."/>
            <person name="Jenkins J."/>
            <person name="Grimwood J."/>
            <person name="Barry K."/>
            <person name="Healey A."/>
            <person name="Mamidi S."/>
            <person name="Sreedasyam A."/>
            <person name="Shu S."/>
            <person name="Feldman M."/>
            <person name="Wu J."/>
            <person name="Yu Y."/>
            <person name="Chen C."/>
            <person name="Johnson J."/>
            <person name="Rokhsar D."/>
            <person name="Baxter I."/>
            <person name="Schmutz J."/>
            <person name="Brutnell T."/>
            <person name="Kellogg E."/>
        </authorList>
    </citation>
    <scope>NUCLEOTIDE SEQUENCE [LARGE SCALE GENOMIC DNA]</scope>
</reference>
<evidence type="ECO:0000313" key="3">
    <source>
        <dbReference type="Proteomes" id="UP000298652"/>
    </source>
</evidence>
<dbReference type="AlphaFoldDB" id="A0A4U6U915"/>
<dbReference type="EMBL" id="CM016557">
    <property type="protein sequence ID" value="TKW09949.1"/>
    <property type="molecule type" value="Genomic_DNA"/>
</dbReference>
<name>A0A4U6U915_SETVI</name>
<evidence type="ECO:0000313" key="2">
    <source>
        <dbReference type="EMBL" id="TKW09949.1"/>
    </source>
</evidence>
<feature type="region of interest" description="Disordered" evidence="1">
    <location>
        <begin position="62"/>
        <end position="86"/>
    </location>
</feature>